<evidence type="ECO:0000256" key="7">
    <source>
        <dbReference type="HAMAP-Rule" id="MF_00173"/>
    </source>
</evidence>
<dbReference type="UniPathway" id="UPA00068"/>
<dbReference type="HAMAP" id="MF_00173">
    <property type="entry name" value="Arg_repressor"/>
    <property type="match status" value="1"/>
</dbReference>
<keyword evidence="7" id="KW-0028">Amino-acid biosynthesis</keyword>
<keyword evidence="6 7" id="KW-0804">Transcription</keyword>
<dbReference type="EMBL" id="CP016199">
    <property type="protein sequence ID" value="ASS37914.1"/>
    <property type="molecule type" value="Genomic_DNA"/>
</dbReference>
<evidence type="ECO:0000259" key="9">
    <source>
        <dbReference type="Pfam" id="PF02863"/>
    </source>
</evidence>
<keyword evidence="3 7" id="KW-0963">Cytoplasm</keyword>
<evidence type="ECO:0000256" key="1">
    <source>
        <dbReference type="ARBA" id="ARBA00004496"/>
    </source>
</evidence>
<dbReference type="GO" id="GO:0005737">
    <property type="term" value="C:cytoplasm"/>
    <property type="evidence" value="ECO:0007669"/>
    <property type="project" value="UniProtKB-SubCell"/>
</dbReference>
<organism evidence="10 11">
    <name type="scientific">Mogibacterium pumilum</name>
    <dbReference type="NCBI Taxonomy" id="86332"/>
    <lineage>
        <taxon>Bacteria</taxon>
        <taxon>Bacillati</taxon>
        <taxon>Bacillota</taxon>
        <taxon>Clostridia</taxon>
        <taxon>Peptostreptococcales</taxon>
        <taxon>Anaerovoracaceae</taxon>
        <taxon>Mogibacterium</taxon>
    </lineage>
</organism>
<dbReference type="OrthoDB" id="9807089at2"/>
<accession>A0A223ASI6</accession>
<dbReference type="GO" id="GO:0003677">
    <property type="term" value="F:DNA binding"/>
    <property type="evidence" value="ECO:0007669"/>
    <property type="project" value="UniProtKB-KW"/>
</dbReference>
<evidence type="ECO:0000313" key="10">
    <source>
        <dbReference type="EMBL" id="ASS37914.1"/>
    </source>
</evidence>
<comment type="subcellular location">
    <subcellularLocation>
        <location evidence="1 7">Cytoplasm</location>
    </subcellularLocation>
</comment>
<keyword evidence="7" id="KW-0055">Arginine biosynthesis</keyword>
<protein>
    <recommendedName>
        <fullName evidence="7">Arginine repressor</fullName>
    </recommendedName>
</protein>
<feature type="domain" description="Arginine repressor DNA-binding" evidence="8">
    <location>
        <begin position="3"/>
        <end position="62"/>
    </location>
</feature>
<dbReference type="Pfam" id="PF02863">
    <property type="entry name" value="Arg_repressor_C"/>
    <property type="match status" value="1"/>
</dbReference>
<dbReference type="InterPro" id="IPR020899">
    <property type="entry name" value="Arg_repress_C"/>
</dbReference>
<keyword evidence="4 7" id="KW-0805">Transcription regulation</keyword>
<dbReference type="InterPro" id="IPR001669">
    <property type="entry name" value="Arg_repress"/>
</dbReference>
<reference evidence="11" key="1">
    <citation type="submission" date="2016-05" db="EMBL/GenBank/DDBJ databases">
        <authorList>
            <person name="Holder M.E."/>
            <person name="Ajami N.J."/>
            <person name="Petrosino J.F."/>
        </authorList>
    </citation>
    <scope>NUCLEOTIDE SEQUENCE [LARGE SCALE GENOMIC DNA]</scope>
    <source>
        <strain evidence="11">ATCC 700696</strain>
    </source>
</reference>
<comment type="similarity">
    <text evidence="2 7">Belongs to the ArgR family.</text>
</comment>
<dbReference type="RefSeq" id="WP_094234148.1">
    <property type="nucleotide sequence ID" value="NZ_CP016199.1"/>
</dbReference>
<dbReference type="AlphaFoldDB" id="A0A223ASI6"/>
<dbReference type="GO" id="GO:0034618">
    <property type="term" value="F:arginine binding"/>
    <property type="evidence" value="ECO:0007669"/>
    <property type="project" value="InterPro"/>
</dbReference>
<gene>
    <name evidence="7" type="primary">argR</name>
    <name evidence="10" type="ORF">AXF17_05355</name>
</gene>
<keyword evidence="5 7" id="KW-0238">DNA-binding</keyword>
<keyword evidence="7" id="KW-0678">Repressor</keyword>
<dbReference type="GO" id="GO:0051259">
    <property type="term" value="P:protein complex oligomerization"/>
    <property type="evidence" value="ECO:0007669"/>
    <property type="project" value="InterPro"/>
</dbReference>
<comment type="pathway">
    <text evidence="7">Amino-acid biosynthesis; L-arginine biosynthesis [regulation].</text>
</comment>
<feature type="domain" description="Arginine repressor C-terminal" evidence="9">
    <location>
        <begin position="79"/>
        <end position="144"/>
    </location>
</feature>
<dbReference type="SUPFAM" id="SSF55252">
    <property type="entry name" value="C-terminal domain of arginine repressor"/>
    <property type="match status" value="1"/>
</dbReference>
<dbReference type="InterPro" id="IPR020900">
    <property type="entry name" value="Arg_repress_DNA-bd"/>
</dbReference>
<evidence type="ECO:0000256" key="4">
    <source>
        <dbReference type="ARBA" id="ARBA00023015"/>
    </source>
</evidence>
<evidence type="ECO:0000256" key="6">
    <source>
        <dbReference type="ARBA" id="ARBA00023163"/>
    </source>
</evidence>
<dbReference type="Gene3D" id="1.10.10.10">
    <property type="entry name" value="Winged helix-like DNA-binding domain superfamily/Winged helix DNA-binding domain"/>
    <property type="match status" value="1"/>
</dbReference>
<dbReference type="Pfam" id="PF01316">
    <property type="entry name" value="Arg_repressor"/>
    <property type="match status" value="1"/>
</dbReference>
<keyword evidence="11" id="KW-1185">Reference proteome</keyword>
<dbReference type="InterPro" id="IPR036388">
    <property type="entry name" value="WH-like_DNA-bd_sf"/>
</dbReference>
<evidence type="ECO:0000256" key="2">
    <source>
        <dbReference type="ARBA" id="ARBA00008316"/>
    </source>
</evidence>
<evidence type="ECO:0000313" key="11">
    <source>
        <dbReference type="Proteomes" id="UP000214689"/>
    </source>
</evidence>
<dbReference type="InterPro" id="IPR036390">
    <property type="entry name" value="WH_DNA-bd_sf"/>
</dbReference>
<dbReference type="InterPro" id="IPR036251">
    <property type="entry name" value="Arg_repress_C_sf"/>
</dbReference>
<evidence type="ECO:0000259" key="8">
    <source>
        <dbReference type="Pfam" id="PF01316"/>
    </source>
</evidence>
<dbReference type="SUPFAM" id="SSF46785">
    <property type="entry name" value="Winged helix' DNA-binding domain"/>
    <property type="match status" value="1"/>
</dbReference>
<dbReference type="GO" id="GO:0003700">
    <property type="term" value="F:DNA-binding transcription factor activity"/>
    <property type="evidence" value="ECO:0007669"/>
    <property type="project" value="UniProtKB-UniRule"/>
</dbReference>
<dbReference type="PANTHER" id="PTHR34471:SF1">
    <property type="entry name" value="ARGININE REPRESSOR"/>
    <property type="match status" value="1"/>
</dbReference>
<dbReference type="PRINTS" id="PR01467">
    <property type="entry name" value="ARGREPRESSOR"/>
</dbReference>
<dbReference type="Gene3D" id="3.30.1360.40">
    <property type="match status" value="1"/>
</dbReference>
<proteinExistence type="inferred from homology"/>
<evidence type="ECO:0000256" key="5">
    <source>
        <dbReference type="ARBA" id="ARBA00023125"/>
    </source>
</evidence>
<evidence type="ECO:0000256" key="3">
    <source>
        <dbReference type="ARBA" id="ARBA00022490"/>
    </source>
</evidence>
<sequence>MRYSRQNKILELIQRHVVETQDQLQDLLEQEGYKVTQATISRDIKELQLVKVSIDKDRYKYTSGKFDIQPISERFIKIFRETIVSYASAQNLIVVKTLPGCGNATAEAIDCLKLEHVVGSVAGDNTLLIIAEHEQYVAAILKVFEDMIALRD</sequence>
<dbReference type="PANTHER" id="PTHR34471">
    <property type="entry name" value="ARGININE REPRESSOR"/>
    <property type="match status" value="1"/>
</dbReference>
<comment type="function">
    <text evidence="7">Regulates arginine biosynthesis genes.</text>
</comment>
<dbReference type="GO" id="GO:1900079">
    <property type="term" value="P:regulation of arginine biosynthetic process"/>
    <property type="evidence" value="ECO:0007669"/>
    <property type="project" value="UniProtKB-UniRule"/>
</dbReference>
<name>A0A223ASI6_9FIRM</name>
<dbReference type="Proteomes" id="UP000214689">
    <property type="component" value="Chromosome"/>
</dbReference>
<dbReference type="GO" id="GO:0006526">
    <property type="term" value="P:L-arginine biosynthetic process"/>
    <property type="evidence" value="ECO:0007669"/>
    <property type="project" value="UniProtKB-UniPathway"/>
</dbReference>